<dbReference type="Proteomes" id="UP000035035">
    <property type="component" value="Unassembled WGS sequence"/>
</dbReference>
<organism evidence="1 2">
    <name type="scientific">Gordonia alkanivorans CGMCC 6845</name>
    <dbReference type="NCBI Taxonomy" id="1423140"/>
    <lineage>
        <taxon>Bacteria</taxon>
        <taxon>Bacillati</taxon>
        <taxon>Actinomycetota</taxon>
        <taxon>Actinomycetes</taxon>
        <taxon>Mycobacteriales</taxon>
        <taxon>Gordoniaceae</taxon>
        <taxon>Gordonia</taxon>
    </lineage>
</organism>
<dbReference type="HOGENOM" id="CLU_3025899_0_0_11"/>
<reference evidence="1 2" key="1">
    <citation type="journal article" date="2014" name="Genome Announc.">
        <title>Draft Genome Sequence of Gordonia alkanivorans Strain CGMCC6845, a Halotolerant Hydrocarbon-Degrading Bacterium.</title>
        <authorList>
            <person name="Wang X."/>
            <person name="Jin D."/>
            <person name="Zhou L."/>
            <person name="Wu L."/>
            <person name="An W."/>
            <person name="Zhao L."/>
        </authorList>
    </citation>
    <scope>NUCLEOTIDE SEQUENCE [LARGE SCALE GENOMIC DNA]</scope>
    <source>
        <strain evidence="1 2">CGMCC 6845</strain>
    </source>
</reference>
<dbReference type="EMBL" id="AYXO01000026">
    <property type="protein sequence ID" value="ETA06231.1"/>
    <property type="molecule type" value="Genomic_DNA"/>
</dbReference>
<keyword evidence="2" id="KW-1185">Reference proteome</keyword>
<evidence type="ECO:0000313" key="2">
    <source>
        <dbReference type="Proteomes" id="UP000035035"/>
    </source>
</evidence>
<protein>
    <submittedName>
        <fullName evidence="1">Uncharacterized protein</fullName>
    </submittedName>
</protein>
<dbReference type="AlphaFoldDB" id="W9DIB9"/>
<name>W9DIB9_9ACTN</name>
<sequence>MAEELAAKVIANPRSREITMVTVGARMRRGPRGEGAFDDMCVLRSECGWVYALSI</sequence>
<accession>W9DIB9</accession>
<proteinExistence type="predicted"/>
<gene>
    <name evidence="1" type="ORF">V525_14575</name>
</gene>
<evidence type="ECO:0000313" key="1">
    <source>
        <dbReference type="EMBL" id="ETA06231.1"/>
    </source>
</evidence>
<comment type="caution">
    <text evidence="1">The sequence shown here is derived from an EMBL/GenBank/DDBJ whole genome shotgun (WGS) entry which is preliminary data.</text>
</comment>